<dbReference type="Pfam" id="PF13489">
    <property type="entry name" value="Methyltransf_23"/>
    <property type="match status" value="1"/>
</dbReference>
<dbReference type="GO" id="GO:0032259">
    <property type="term" value="P:methylation"/>
    <property type="evidence" value="ECO:0007669"/>
    <property type="project" value="UniProtKB-KW"/>
</dbReference>
<keyword evidence="1" id="KW-0808">Transferase</keyword>
<proteinExistence type="predicted"/>
<evidence type="ECO:0000313" key="1">
    <source>
        <dbReference type="EMBL" id="NIJ06821.1"/>
    </source>
</evidence>
<keyword evidence="1" id="KW-0489">Methyltransferase</keyword>
<dbReference type="Gene3D" id="3.40.50.150">
    <property type="entry name" value="Vaccinia Virus protein VP39"/>
    <property type="match status" value="1"/>
</dbReference>
<dbReference type="Proteomes" id="UP000727456">
    <property type="component" value="Unassembled WGS sequence"/>
</dbReference>
<dbReference type="PANTHER" id="PTHR43861">
    <property type="entry name" value="TRANS-ACONITATE 2-METHYLTRANSFERASE-RELATED"/>
    <property type="match status" value="1"/>
</dbReference>
<accession>A0ABX0TT79</accession>
<dbReference type="GO" id="GO:0008168">
    <property type="term" value="F:methyltransferase activity"/>
    <property type="evidence" value="ECO:0007669"/>
    <property type="project" value="UniProtKB-KW"/>
</dbReference>
<comment type="caution">
    <text evidence="1">The sequence shown here is derived from an EMBL/GenBank/DDBJ whole genome shotgun (WGS) entry which is preliminary data.</text>
</comment>
<protein>
    <submittedName>
        <fullName evidence="1">2-polyprenyl-3-methyl-5-hydroxy-6-metoxy-1, 4-benzoquinol methylase</fullName>
    </submittedName>
</protein>
<dbReference type="EMBL" id="JAAOZC010000001">
    <property type="protein sequence ID" value="NIJ06821.1"/>
    <property type="molecule type" value="Genomic_DNA"/>
</dbReference>
<organism evidence="1 2">
    <name type="scientific">Sphingomonas vulcanisoli</name>
    <dbReference type="NCBI Taxonomy" id="1658060"/>
    <lineage>
        <taxon>Bacteria</taxon>
        <taxon>Pseudomonadati</taxon>
        <taxon>Pseudomonadota</taxon>
        <taxon>Alphaproteobacteria</taxon>
        <taxon>Sphingomonadales</taxon>
        <taxon>Sphingomonadaceae</taxon>
        <taxon>Sphingomonas</taxon>
    </lineage>
</organism>
<dbReference type="InterPro" id="IPR029063">
    <property type="entry name" value="SAM-dependent_MTases_sf"/>
</dbReference>
<keyword evidence="2" id="KW-1185">Reference proteome</keyword>
<name>A0ABX0TT79_9SPHN</name>
<sequence>MLHSGLRDRLFGAPGTWSIRRCADAGCRAGWLDPQPTAGEIGKLYATYYTHAPEANAATAELPTTTDNDSGSRKAQLKKWLARLMPWRRAQFKTGLFHLEDLPPGRLLEVGCGAGQFLRQAGAAGWKAEGIDFDEKAVNAANQIPGVTARVSDLANAGYPPASFDAIVMNNVFEHLQEPAAVLGQAKRLLKDGGRLVLITPNLDSTGHAIFGPDWRGLETPRHLILYAPRTLARVAKEAGFVRVHAFAALVDMLPFMIELSSQIAERSGRTPPKAGRHAGKISALKTLIGIGRGEFAVLVAEKAATA</sequence>
<dbReference type="SUPFAM" id="SSF53335">
    <property type="entry name" value="S-adenosyl-L-methionine-dependent methyltransferases"/>
    <property type="match status" value="1"/>
</dbReference>
<evidence type="ECO:0000313" key="2">
    <source>
        <dbReference type="Proteomes" id="UP000727456"/>
    </source>
</evidence>
<dbReference type="RefSeq" id="WP_167071499.1">
    <property type="nucleotide sequence ID" value="NZ_JAAOZC010000001.1"/>
</dbReference>
<dbReference type="CDD" id="cd02440">
    <property type="entry name" value="AdoMet_MTases"/>
    <property type="match status" value="1"/>
</dbReference>
<gene>
    <name evidence="1" type="ORF">FHS31_000403</name>
</gene>
<reference evidence="1 2" key="1">
    <citation type="submission" date="2020-03" db="EMBL/GenBank/DDBJ databases">
        <title>Genomic Encyclopedia of Type Strains, Phase III (KMG-III): the genomes of soil and plant-associated and newly described type strains.</title>
        <authorList>
            <person name="Whitman W."/>
        </authorList>
    </citation>
    <scope>NUCLEOTIDE SEQUENCE [LARGE SCALE GENOMIC DNA]</scope>
    <source>
        <strain evidence="1 2">CECT 8804</strain>
    </source>
</reference>